<keyword evidence="9" id="KW-1185">Reference proteome</keyword>
<dbReference type="GO" id="GO:0061035">
    <property type="term" value="P:regulation of cartilage development"/>
    <property type="evidence" value="ECO:0007669"/>
    <property type="project" value="Ensembl"/>
</dbReference>
<feature type="region of interest" description="Disordered" evidence="6">
    <location>
        <begin position="394"/>
        <end position="464"/>
    </location>
</feature>
<dbReference type="GO" id="GO:0006364">
    <property type="term" value="P:rRNA processing"/>
    <property type="evidence" value="ECO:0007669"/>
    <property type="project" value="Ensembl"/>
</dbReference>
<dbReference type="AlphaFoldDB" id="A0A8C5FK28"/>
<dbReference type="PANTHER" id="PTHR23236:SF119">
    <property type="entry name" value="NUCLEAR RNA-BINDING PROTEIN SART-3"/>
    <property type="match status" value="1"/>
</dbReference>
<organism evidence="8 9">
    <name type="scientific">Gadus morhua</name>
    <name type="common">Atlantic cod</name>
    <dbReference type="NCBI Taxonomy" id="8049"/>
    <lineage>
        <taxon>Eukaryota</taxon>
        <taxon>Metazoa</taxon>
        <taxon>Chordata</taxon>
        <taxon>Craniata</taxon>
        <taxon>Vertebrata</taxon>
        <taxon>Euteleostomi</taxon>
        <taxon>Actinopterygii</taxon>
        <taxon>Neopterygii</taxon>
        <taxon>Teleostei</taxon>
        <taxon>Neoteleostei</taxon>
        <taxon>Acanthomorphata</taxon>
        <taxon>Zeiogadaria</taxon>
        <taxon>Gadariae</taxon>
        <taxon>Gadiformes</taxon>
        <taxon>Gadoidei</taxon>
        <taxon>Gadidae</taxon>
        <taxon>Gadus</taxon>
    </lineage>
</organism>
<dbReference type="Gene3D" id="3.30.70.330">
    <property type="match status" value="4"/>
</dbReference>
<evidence type="ECO:0000313" key="8">
    <source>
        <dbReference type="Ensembl" id="ENSGMOP00000042332.1"/>
    </source>
</evidence>
<dbReference type="GO" id="GO:0001503">
    <property type="term" value="P:ossification"/>
    <property type="evidence" value="ECO:0007669"/>
    <property type="project" value="Ensembl"/>
</dbReference>
<dbReference type="Ensembl" id="ENSGMOT00000036426.1">
    <property type="protein sequence ID" value="ENSGMOP00000042332.1"/>
    <property type="gene ID" value="ENSGMOG00000001341.2"/>
</dbReference>
<name>A0A8C5FK28_GADMO</name>
<dbReference type="PANTHER" id="PTHR23236">
    <property type="entry name" value="EUKARYOTIC TRANSLATION INITIATION FACTOR 4B/4H"/>
    <property type="match status" value="1"/>
</dbReference>
<evidence type="ECO:0000256" key="1">
    <source>
        <dbReference type="ARBA" id="ARBA00017108"/>
    </source>
</evidence>
<accession>A0A8C5FK28</accession>
<feature type="domain" description="RRM" evidence="7">
    <location>
        <begin position="62"/>
        <end position="138"/>
    </location>
</feature>
<feature type="region of interest" description="Disordered" evidence="6">
    <location>
        <begin position="1"/>
        <end position="40"/>
    </location>
</feature>
<keyword evidence="4 5" id="KW-0694">RNA-binding</keyword>
<dbReference type="GO" id="GO:0009303">
    <property type="term" value="P:rRNA transcription"/>
    <property type="evidence" value="ECO:0007669"/>
    <property type="project" value="Ensembl"/>
</dbReference>
<dbReference type="GeneTree" id="ENSGT00940000163473"/>
<proteinExistence type="predicted"/>
<dbReference type="InterPro" id="IPR034234">
    <property type="entry name" value="Nucleolin_RRM3"/>
</dbReference>
<dbReference type="CDD" id="cd12405">
    <property type="entry name" value="RRM3_NCL"/>
    <property type="match status" value="1"/>
</dbReference>
<keyword evidence="2" id="KW-0488">Methylation</keyword>
<feature type="compositionally biased region" description="Acidic residues" evidence="6">
    <location>
        <begin position="21"/>
        <end position="40"/>
    </location>
</feature>
<dbReference type="GO" id="GO:0001947">
    <property type="term" value="P:heart looping"/>
    <property type="evidence" value="ECO:0007669"/>
    <property type="project" value="Ensembl"/>
</dbReference>
<dbReference type="CDD" id="cd12403">
    <property type="entry name" value="RRM1_NCL"/>
    <property type="match status" value="1"/>
</dbReference>
<evidence type="ECO:0000259" key="7">
    <source>
        <dbReference type="PROSITE" id="PS50102"/>
    </source>
</evidence>
<dbReference type="Pfam" id="PF00076">
    <property type="entry name" value="RRM_1"/>
    <property type="match status" value="4"/>
</dbReference>
<dbReference type="SMART" id="SM00360">
    <property type="entry name" value="RRM"/>
    <property type="match status" value="4"/>
</dbReference>
<dbReference type="GO" id="GO:0003723">
    <property type="term" value="F:RNA binding"/>
    <property type="evidence" value="ECO:0007669"/>
    <property type="project" value="UniProtKB-UniRule"/>
</dbReference>
<evidence type="ECO:0000256" key="5">
    <source>
        <dbReference type="PROSITE-ProRule" id="PRU00176"/>
    </source>
</evidence>
<reference evidence="8" key="1">
    <citation type="submission" date="2025-08" db="UniProtKB">
        <authorList>
            <consortium name="Ensembl"/>
        </authorList>
    </citation>
    <scope>IDENTIFICATION</scope>
</reference>
<protein>
    <recommendedName>
        <fullName evidence="1">Nucleolin</fullName>
    </recommendedName>
</protein>
<dbReference type="GO" id="GO:0003677">
    <property type="term" value="F:DNA binding"/>
    <property type="evidence" value="ECO:0007669"/>
    <property type="project" value="UniProtKB-KW"/>
</dbReference>
<dbReference type="InterPro" id="IPR000504">
    <property type="entry name" value="RRM_dom"/>
</dbReference>
<evidence type="ECO:0000256" key="2">
    <source>
        <dbReference type="ARBA" id="ARBA00022481"/>
    </source>
</evidence>
<dbReference type="SUPFAM" id="SSF54928">
    <property type="entry name" value="RNA-binding domain, RBD"/>
    <property type="match status" value="4"/>
</dbReference>
<feature type="domain" description="RRM" evidence="7">
    <location>
        <begin position="237"/>
        <end position="310"/>
    </location>
</feature>
<sequence>MDTAPAPAKAKKAGMVKAKEESEEEEDDDEEDDDEDDDEEGEFMAWLQMKDHSLVPIHRITFCLFVGNLNSEKEFDELKDALRTFFSKKSLEVADVRIGASKRFGYVDFNSEEDMQKAMELSGKKVLGQEIKLDKARSKEAGPNDKKDRDSRTLFVKNLPFHCTADDLKEGFESAVDIRVPEGQSGGNRGIAYIEFKTEAEADRMLEVSQGAEVQGRTITVDFVGDKSQRGGAAPCKTLMVNNLSFNATEEALQATFEKATSIRIPQNNGKPKGFAFVDFENMEDAKAALEEFNNTDIEGRSVRLEFCQSRDGGQAKSGPTKVLFVKGLSEDTTDESLREAFQGAVSSRVVTDRETGASKCFGFVDFDTEDDAKAAKEAMAEGEVDGTRVTLDYARPKGESGGFRGGRGGRGGGGFGGGRGGGFGGRGGGGFGGRGGGRGRGGDRGGRGFGGRGGGGFGGKLGT</sequence>
<dbReference type="InterPro" id="IPR012677">
    <property type="entry name" value="Nucleotide-bd_a/b_plait_sf"/>
</dbReference>
<feature type="domain" description="RRM" evidence="7">
    <location>
        <begin position="152"/>
        <end position="226"/>
    </location>
</feature>
<dbReference type="Proteomes" id="UP000694546">
    <property type="component" value="Chromosome 12"/>
</dbReference>
<evidence type="ECO:0000313" key="9">
    <source>
        <dbReference type="Proteomes" id="UP000694546"/>
    </source>
</evidence>
<feature type="compositionally biased region" description="Gly residues" evidence="6">
    <location>
        <begin position="400"/>
        <end position="440"/>
    </location>
</feature>
<feature type="compositionally biased region" description="Gly residues" evidence="6">
    <location>
        <begin position="448"/>
        <end position="464"/>
    </location>
</feature>
<reference evidence="8" key="2">
    <citation type="submission" date="2025-09" db="UniProtKB">
        <authorList>
            <consortium name="Ensembl"/>
        </authorList>
    </citation>
    <scope>IDENTIFICATION</scope>
</reference>
<dbReference type="InterPro" id="IPR035979">
    <property type="entry name" value="RBD_domain_sf"/>
</dbReference>
<dbReference type="GO" id="GO:0005730">
    <property type="term" value="C:nucleolus"/>
    <property type="evidence" value="ECO:0007669"/>
    <property type="project" value="UniProtKB-SubCell"/>
</dbReference>
<evidence type="ECO:0000256" key="6">
    <source>
        <dbReference type="SAM" id="MobiDB-lite"/>
    </source>
</evidence>
<evidence type="ECO:0000256" key="3">
    <source>
        <dbReference type="ARBA" id="ARBA00022737"/>
    </source>
</evidence>
<evidence type="ECO:0000256" key="4">
    <source>
        <dbReference type="ARBA" id="ARBA00022884"/>
    </source>
</evidence>
<dbReference type="PROSITE" id="PS50102">
    <property type="entry name" value="RRM"/>
    <property type="match status" value="4"/>
</dbReference>
<feature type="domain" description="RRM" evidence="7">
    <location>
        <begin position="322"/>
        <end position="397"/>
    </location>
</feature>
<keyword evidence="3" id="KW-0677">Repeat</keyword>
<dbReference type="GO" id="GO:0040036">
    <property type="term" value="P:regulation of fibroblast growth factor receptor signaling pathway"/>
    <property type="evidence" value="ECO:0007669"/>
    <property type="project" value="Ensembl"/>
</dbReference>
<dbReference type="InterPro" id="IPR034230">
    <property type="entry name" value="Nucleolin_RRM1"/>
</dbReference>